<dbReference type="Gene3D" id="3.20.20.80">
    <property type="entry name" value="Glycosidases"/>
    <property type="match status" value="1"/>
</dbReference>
<name>A0A4T0FJQ3_9BASI</name>
<dbReference type="GO" id="GO:0005975">
    <property type="term" value="P:carbohydrate metabolic process"/>
    <property type="evidence" value="ECO:0007669"/>
    <property type="project" value="InterPro"/>
</dbReference>
<dbReference type="InterPro" id="IPR001360">
    <property type="entry name" value="Glyco_hydro_1"/>
</dbReference>
<keyword evidence="3" id="KW-0732">Signal</keyword>
<dbReference type="AlphaFoldDB" id="A0A4T0FJQ3"/>
<dbReference type="PRINTS" id="PR00131">
    <property type="entry name" value="GLHYDRLASE1"/>
</dbReference>
<dbReference type="FunFam" id="3.20.20.80:FF:000041">
    <property type="entry name" value="Beta-glucosidase 7"/>
    <property type="match status" value="1"/>
</dbReference>
<proteinExistence type="inferred from homology"/>
<feature type="active site" description="Nucleophile" evidence="1">
    <location>
        <position position="394"/>
    </location>
</feature>
<evidence type="ECO:0000256" key="3">
    <source>
        <dbReference type="SAM" id="SignalP"/>
    </source>
</evidence>
<evidence type="ECO:0000256" key="2">
    <source>
        <dbReference type="RuleBase" id="RU003690"/>
    </source>
</evidence>
<comment type="caution">
    <text evidence="4">The sequence shown here is derived from an EMBL/GenBank/DDBJ whole genome shotgun (WGS) entry which is preliminary data.</text>
</comment>
<keyword evidence="5" id="KW-1185">Reference proteome</keyword>
<protein>
    <recommendedName>
        <fullName evidence="6">Beta-glucosidase</fullName>
    </recommendedName>
</protein>
<dbReference type="PROSITE" id="PS00572">
    <property type="entry name" value="GLYCOSYL_HYDROL_F1_1"/>
    <property type="match status" value="1"/>
</dbReference>
<reference evidence="4 5" key="1">
    <citation type="submission" date="2019-03" db="EMBL/GenBank/DDBJ databases">
        <title>Sequencing 23 genomes of Wallemia ichthyophaga.</title>
        <authorList>
            <person name="Gostincar C."/>
        </authorList>
    </citation>
    <scope>NUCLEOTIDE SEQUENCE [LARGE SCALE GENOMIC DNA]</scope>
    <source>
        <strain evidence="4 5">EXF-5753</strain>
    </source>
</reference>
<dbReference type="GO" id="GO:0008422">
    <property type="term" value="F:beta-glucosidase activity"/>
    <property type="evidence" value="ECO:0007669"/>
    <property type="project" value="TreeGrafter"/>
</dbReference>
<dbReference type="PANTHER" id="PTHR10353:SF53">
    <property type="entry name" value="BETA-1,4-GLUCOSIDASE (EUROFUNG)"/>
    <property type="match status" value="1"/>
</dbReference>
<organism evidence="4 5">
    <name type="scientific">Wallemia hederae</name>
    <dbReference type="NCBI Taxonomy" id="1540922"/>
    <lineage>
        <taxon>Eukaryota</taxon>
        <taxon>Fungi</taxon>
        <taxon>Dikarya</taxon>
        <taxon>Basidiomycota</taxon>
        <taxon>Wallemiomycotina</taxon>
        <taxon>Wallemiomycetes</taxon>
        <taxon>Wallemiales</taxon>
        <taxon>Wallemiaceae</taxon>
        <taxon>Wallemia</taxon>
    </lineage>
</organism>
<feature type="chain" id="PRO_5020825147" description="Beta-glucosidase" evidence="3">
    <location>
        <begin position="19"/>
        <end position="488"/>
    </location>
</feature>
<evidence type="ECO:0000313" key="5">
    <source>
        <dbReference type="Proteomes" id="UP000310189"/>
    </source>
</evidence>
<evidence type="ECO:0008006" key="6">
    <source>
        <dbReference type="Google" id="ProtNLM"/>
    </source>
</evidence>
<dbReference type="SUPFAM" id="SSF51445">
    <property type="entry name" value="(Trans)glycosidases"/>
    <property type="match status" value="1"/>
</dbReference>
<dbReference type="InterPro" id="IPR017853">
    <property type="entry name" value="GH"/>
</dbReference>
<gene>
    <name evidence="4" type="ORF">E3P99_02917</name>
</gene>
<dbReference type="OrthoDB" id="65569at2759"/>
<evidence type="ECO:0000313" key="4">
    <source>
        <dbReference type="EMBL" id="TIA87865.1"/>
    </source>
</evidence>
<comment type="similarity">
    <text evidence="2">Belongs to the glycosyl hydrolase 1 family.</text>
</comment>
<dbReference type="InterPro" id="IPR018120">
    <property type="entry name" value="Glyco_hydro_1_AS"/>
</dbReference>
<dbReference type="EMBL" id="SPNW01000046">
    <property type="protein sequence ID" value="TIA87865.1"/>
    <property type="molecule type" value="Genomic_DNA"/>
</dbReference>
<dbReference type="PANTHER" id="PTHR10353">
    <property type="entry name" value="GLYCOSYL HYDROLASE"/>
    <property type="match status" value="1"/>
</dbReference>
<dbReference type="Pfam" id="PF00232">
    <property type="entry name" value="Glyco_hydro_1"/>
    <property type="match status" value="1"/>
</dbReference>
<sequence>MNAANAAAFLALLCLAAASTLSSISSISSRAPHKLGDNFIWGAASAAYQIEGNTKGGGRGPSIWDKFFADGKHSVDGATGDPGTDSYHRYAEDIALLKSYGANAYRFSIAWPRIVPRGGRNSPVNREGIAYYNRLINEVIKQGMTPFVTIYHWDAPQALEDKYGSWLSETIVDDFEHYARILFTEFGDRVKHWITLNEPLTISAEAYVVGIFAPGHTDLTESYKVAKNQIMAHARTYHLYKTEFAAQKGVIGITLNGNWFEPAENTAHARENAQVMLDFQWGLYADPIYKTGNYPKSMQERNWEYLSWFTPQESEYILHTADFMGMNAYTSSAVYGNVSSNPSTGYTYSSFNFMNGTMVGGESNEGWLWDAPWGFEKLLVYLWETYHYPIYITENGFSVKDENKKPLNDLIQDWDRVNYHDGYLNAMLNAMQRGADIRSYFAWAITDNLEWASGYSSRFGITHVDFDTLVRTPKMSSQFLQQWFKWHW</sequence>
<dbReference type="Proteomes" id="UP000310189">
    <property type="component" value="Unassembled WGS sequence"/>
</dbReference>
<evidence type="ECO:0000256" key="1">
    <source>
        <dbReference type="PROSITE-ProRule" id="PRU10055"/>
    </source>
</evidence>
<feature type="signal peptide" evidence="3">
    <location>
        <begin position="1"/>
        <end position="18"/>
    </location>
</feature>
<accession>A0A4T0FJQ3</accession>